<evidence type="ECO:0000313" key="10">
    <source>
        <dbReference type="EMBL" id="EPX83268.1"/>
    </source>
</evidence>
<feature type="transmembrane region" description="Helical" evidence="8">
    <location>
        <begin position="276"/>
        <end position="298"/>
    </location>
</feature>
<keyword evidence="6 8" id="KW-1133">Transmembrane helix</keyword>
<evidence type="ECO:0000256" key="2">
    <source>
        <dbReference type="ARBA" id="ARBA00007069"/>
    </source>
</evidence>
<evidence type="ECO:0000256" key="1">
    <source>
        <dbReference type="ARBA" id="ARBA00004651"/>
    </source>
</evidence>
<dbReference type="PATRIC" id="fig|1123069.3.peg.2864"/>
<feature type="transmembrane region" description="Helical" evidence="8">
    <location>
        <begin position="216"/>
        <end position="237"/>
    </location>
</feature>
<evidence type="ECO:0000256" key="8">
    <source>
        <dbReference type="SAM" id="Phobius"/>
    </source>
</evidence>
<evidence type="ECO:0000256" key="3">
    <source>
        <dbReference type="ARBA" id="ARBA00022448"/>
    </source>
</evidence>
<dbReference type="GO" id="GO:0055085">
    <property type="term" value="P:transmembrane transport"/>
    <property type="evidence" value="ECO:0007669"/>
    <property type="project" value="InterPro"/>
</dbReference>
<feature type="transmembrane region" description="Helical" evidence="8">
    <location>
        <begin position="134"/>
        <end position="154"/>
    </location>
</feature>
<keyword evidence="4" id="KW-1003">Cell membrane</keyword>
<accession>S9QUF3</accession>
<feature type="transmembrane region" description="Helical" evidence="8">
    <location>
        <begin position="174"/>
        <end position="195"/>
    </location>
</feature>
<dbReference type="AlphaFoldDB" id="S9QUF3"/>
<reference evidence="10 11" key="1">
    <citation type="journal article" date="2013" name="Stand. Genomic Sci.">
        <title>Genome sequence of the reddish-pigmented Rubellimicrobium thermophilum type strain (DSM 16684(T)), a member of the Roseobacter clade.</title>
        <authorList>
            <person name="Fiebig A."/>
            <person name="Riedel T."/>
            <person name="Gronow S."/>
            <person name="Petersen J."/>
            <person name="Klenk H.P."/>
            <person name="Goker M."/>
        </authorList>
    </citation>
    <scope>NUCLEOTIDE SEQUENCE [LARGE SCALE GENOMIC DNA]</scope>
    <source>
        <strain evidence="10 11">DSM 16684</strain>
    </source>
</reference>
<dbReference type="SUPFAM" id="SSF161098">
    <property type="entry name" value="MetI-like"/>
    <property type="match status" value="1"/>
</dbReference>
<evidence type="ECO:0000256" key="6">
    <source>
        <dbReference type="ARBA" id="ARBA00022989"/>
    </source>
</evidence>
<dbReference type="GO" id="GO:0005886">
    <property type="term" value="C:plasma membrane"/>
    <property type="evidence" value="ECO:0007669"/>
    <property type="project" value="UniProtKB-SubCell"/>
</dbReference>
<dbReference type="InterPro" id="IPR000515">
    <property type="entry name" value="MetI-like"/>
</dbReference>
<protein>
    <submittedName>
        <fullName evidence="10">ABC-type uncharacterized transport system, permease component</fullName>
    </submittedName>
</protein>
<evidence type="ECO:0000256" key="4">
    <source>
        <dbReference type="ARBA" id="ARBA00022475"/>
    </source>
</evidence>
<evidence type="ECO:0000256" key="7">
    <source>
        <dbReference type="ARBA" id="ARBA00023136"/>
    </source>
</evidence>
<comment type="caution">
    <text evidence="10">The sequence shown here is derived from an EMBL/GenBank/DDBJ whole genome shotgun (WGS) entry which is preliminary data.</text>
</comment>
<dbReference type="HOGENOM" id="CLU_016047_18_6_5"/>
<name>S9QUF3_9RHOB</name>
<evidence type="ECO:0000259" key="9">
    <source>
        <dbReference type="PROSITE" id="PS50928"/>
    </source>
</evidence>
<feature type="domain" description="ABC transmembrane type-1" evidence="9">
    <location>
        <begin position="83"/>
        <end position="295"/>
    </location>
</feature>
<keyword evidence="3" id="KW-0813">Transport</keyword>
<keyword evidence="11" id="KW-1185">Reference proteome</keyword>
<keyword evidence="7 8" id="KW-0472">Membrane</keyword>
<dbReference type="PANTHER" id="PTHR42929">
    <property type="entry name" value="INNER MEMBRANE ABC TRANSPORTER PERMEASE PROTEIN YDCU-RELATED-RELATED"/>
    <property type="match status" value="1"/>
</dbReference>
<dbReference type="PANTHER" id="PTHR42929:SF1">
    <property type="entry name" value="INNER MEMBRANE ABC TRANSPORTER PERMEASE PROTEIN YDCU-RELATED"/>
    <property type="match status" value="1"/>
</dbReference>
<dbReference type="CDD" id="cd06261">
    <property type="entry name" value="TM_PBP2"/>
    <property type="match status" value="1"/>
</dbReference>
<feature type="transmembrane region" description="Helical" evidence="8">
    <location>
        <begin position="33"/>
        <end position="56"/>
    </location>
</feature>
<comment type="subcellular location">
    <subcellularLocation>
        <location evidence="1">Cell membrane</location>
        <topology evidence="1">Multi-pass membrane protein</topology>
    </subcellularLocation>
</comment>
<dbReference type="PROSITE" id="PS50928">
    <property type="entry name" value="ABC_TM1"/>
    <property type="match status" value="1"/>
</dbReference>
<dbReference type="STRING" id="1123069.ruthe_02893"/>
<feature type="transmembrane region" description="Helical" evidence="8">
    <location>
        <begin position="91"/>
        <end position="113"/>
    </location>
</feature>
<gene>
    <name evidence="10" type="ORF">ruthe_02893</name>
</gene>
<evidence type="ECO:0000256" key="5">
    <source>
        <dbReference type="ARBA" id="ARBA00022692"/>
    </source>
</evidence>
<dbReference type="EMBL" id="AOLV01000033">
    <property type="protein sequence ID" value="EPX83268.1"/>
    <property type="molecule type" value="Genomic_DNA"/>
</dbReference>
<dbReference type="Gene3D" id="1.10.3720.10">
    <property type="entry name" value="MetI-like"/>
    <property type="match status" value="1"/>
</dbReference>
<feature type="transmembrane region" description="Helical" evidence="8">
    <location>
        <begin position="243"/>
        <end position="264"/>
    </location>
</feature>
<comment type="similarity">
    <text evidence="2">Belongs to the binding-protein-dependent transport system permease family. CysTW subfamily.</text>
</comment>
<keyword evidence="5 8" id="KW-0812">Transmembrane</keyword>
<evidence type="ECO:0000313" key="11">
    <source>
        <dbReference type="Proteomes" id="UP000015346"/>
    </source>
</evidence>
<sequence>MHPFKTDRTMAAISDSLRLRASRWKAGAGMARWLGVLPFFVFVILFLILPTLYIVVGAFRQTGGGWTFDNILNLRQQSIINAYWVSIKVSFWSALLGCVIGFAMAASVVLWGVDRRLRNPLLTFSGVASNFAGVPLAFAFIATLGPAGLITLYLRTEFGINLRAWGWNLLSSKGLIVTYLFFQIPLMILIITPALDGLRREWREAAAVLGASSLQYWRMVALPILFPSILGCMALLFANAFGAVATAIALTGPALNIAPILLYAQIRGDVLGNPNLGYALALGMIVITAAANSLYIWLRARSERWLK</sequence>
<dbReference type="Proteomes" id="UP000015346">
    <property type="component" value="Unassembled WGS sequence"/>
</dbReference>
<organism evidence="10 11">
    <name type="scientific">Rubellimicrobium thermophilum DSM 16684</name>
    <dbReference type="NCBI Taxonomy" id="1123069"/>
    <lineage>
        <taxon>Bacteria</taxon>
        <taxon>Pseudomonadati</taxon>
        <taxon>Pseudomonadota</taxon>
        <taxon>Alphaproteobacteria</taxon>
        <taxon>Rhodobacterales</taxon>
        <taxon>Roseobacteraceae</taxon>
        <taxon>Rubellimicrobium</taxon>
    </lineage>
</organism>
<dbReference type="InterPro" id="IPR035906">
    <property type="entry name" value="MetI-like_sf"/>
</dbReference>
<proteinExistence type="inferred from homology"/>